<dbReference type="AlphaFoldDB" id="A0A5J4QB15"/>
<proteinExistence type="predicted"/>
<feature type="domain" description="Ig-like" evidence="1">
    <location>
        <begin position="131"/>
        <end position="197"/>
    </location>
</feature>
<dbReference type="Pfam" id="PF07523">
    <property type="entry name" value="Big_3"/>
    <property type="match status" value="1"/>
</dbReference>
<sequence length="369" mass="39322">MKKVYYLVVIATVALITFGGCNEDKDEAATLTVSPVDAVEFAADGTTTSAVTFTVTTNQSEWDATSNQTWLTVEKSAMSFTLSAEAHTSTTAPEAAIVTVTANTAKAITINVTQAAYVPGDPELQSIAVTVPPAKTTYNVDDVIDLAGLVVTGTYSIGEPQTLTVTDADVTYDFSTTGIKTVTITIGDKTATFDVTVGFISATSAGGQYTYNIIADGTWTASSNESWCNVSHASGSGNATLTINVAAHTEKTPRSATIIITGNGEPYSITVAQMSEFVIDRNLSWTEANGARHTTIPADKNQWNNGEVLEYKKATKGAGVNLVIIGDAFNQMELAVGSVYETSSKELADMFFRMPVVRDYQEYFNIYIL</sequence>
<protein>
    <recommendedName>
        <fullName evidence="5">BACON domain-containing protein</fullName>
    </recommendedName>
</protein>
<dbReference type="InterPro" id="IPR022038">
    <property type="entry name" value="Ig-like_bact"/>
</dbReference>
<feature type="domain" description="BACON" evidence="3">
    <location>
        <begin position="31"/>
        <end position="114"/>
    </location>
</feature>
<accession>A0A5J4QB15</accession>
<evidence type="ECO:0000259" key="1">
    <source>
        <dbReference type="Pfam" id="PF07523"/>
    </source>
</evidence>
<dbReference type="Gene3D" id="2.60.40.10">
    <property type="entry name" value="Immunoglobulins"/>
    <property type="match status" value="1"/>
</dbReference>
<comment type="caution">
    <text evidence="4">The sequence shown here is derived from an EMBL/GenBank/DDBJ whole genome shotgun (WGS) entry which is preliminary data.</text>
</comment>
<organism evidence="4">
    <name type="scientific">termite gut metagenome</name>
    <dbReference type="NCBI Taxonomy" id="433724"/>
    <lineage>
        <taxon>unclassified sequences</taxon>
        <taxon>metagenomes</taxon>
        <taxon>organismal metagenomes</taxon>
    </lineage>
</organism>
<dbReference type="Pfam" id="PF19190">
    <property type="entry name" value="BACON_2"/>
    <property type="match status" value="1"/>
</dbReference>
<evidence type="ECO:0008006" key="5">
    <source>
        <dbReference type="Google" id="ProtNLM"/>
    </source>
</evidence>
<dbReference type="Gene3D" id="2.60.40.3630">
    <property type="match status" value="1"/>
</dbReference>
<reference evidence="4" key="1">
    <citation type="submission" date="2019-03" db="EMBL/GenBank/DDBJ databases">
        <title>Single cell metagenomics reveals metabolic interactions within the superorganism composed of flagellate Streblomastix strix and complex community of Bacteroidetes bacteria on its surface.</title>
        <authorList>
            <person name="Treitli S.C."/>
            <person name="Kolisko M."/>
            <person name="Husnik F."/>
            <person name="Keeling P."/>
            <person name="Hampl V."/>
        </authorList>
    </citation>
    <scope>NUCLEOTIDE SEQUENCE</scope>
    <source>
        <strain evidence="4">STM</strain>
    </source>
</reference>
<dbReference type="InterPro" id="IPR024361">
    <property type="entry name" value="BACON"/>
</dbReference>
<feature type="domain" description="BACON" evidence="2">
    <location>
        <begin position="218"/>
        <end position="273"/>
    </location>
</feature>
<dbReference type="GO" id="GO:0008237">
    <property type="term" value="F:metallopeptidase activity"/>
    <property type="evidence" value="ECO:0007669"/>
    <property type="project" value="InterPro"/>
</dbReference>
<dbReference type="InterPro" id="IPR013783">
    <property type="entry name" value="Ig-like_fold"/>
</dbReference>
<name>A0A5J4QB15_9ZZZZ</name>
<evidence type="ECO:0000259" key="2">
    <source>
        <dbReference type="Pfam" id="PF13004"/>
    </source>
</evidence>
<evidence type="ECO:0000313" key="4">
    <source>
        <dbReference type="EMBL" id="KAA6317911.1"/>
    </source>
</evidence>
<gene>
    <name evidence="4" type="ORF">EZS27_032009</name>
</gene>
<dbReference type="Pfam" id="PF13004">
    <property type="entry name" value="BACON"/>
    <property type="match status" value="1"/>
</dbReference>
<feature type="non-terminal residue" evidence="4">
    <location>
        <position position="369"/>
    </location>
</feature>
<dbReference type="Gene3D" id="3.40.390.10">
    <property type="entry name" value="Collagenase (Catalytic Domain)"/>
    <property type="match status" value="1"/>
</dbReference>
<dbReference type="EMBL" id="SNRY01004364">
    <property type="protein sequence ID" value="KAA6317911.1"/>
    <property type="molecule type" value="Genomic_DNA"/>
</dbReference>
<dbReference type="PROSITE" id="PS51257">
    <property type="entry name" value="PROKAR_LIPOPROTEIN"/>
    <property type="match status" value="1"/>
</dbReference>
<dbReference type="CDD" id="cd14948">
    <property type="entry name" value="BACON"/>
    <property type="match status" value="2"/>
</dbReference>
<evidence type="ECO:0000259" key="3">
    <source>
        <dbReference type="Pfam" id="PF19190"/>
    </source>
</evidence>
<dbReference type="InterPro" id="IPR024079">
    <property type="entry name" value="MetalloPept_cat_dom_sf"/>
</dbReference>